<dbReference type="Pfam" id="PF05860">
    <property type="entry name" value="TPS"/>
    <property type="match status" value="1"/>
</dbReference>
<evidence type="ECO:0000313" key="6">
    <source>
        <dbReference type="Proteomes" id="UP000245461"/>
    </source>
</evidence>
<protein>
    <recommendedName>
        <fullName evidence="4">Filamentous haemagglutinin FhaB/tRNA nuclease CdiA-like TPS domain-containing protein</fullName>
    </recommendedName>
</protein>
<dbReference type="SMART" id="SM00912">
    <property type="entry name" value="Haemagg_act"/>
    <property type="match status" value="1"/>
</dbReference>
<dbReference type="SUPFAM" id="SSF51126">
    <property type="entry name" value="Pectin lyase-like"/>
    <property type="match status" value="1"/>
</dbReference>
<keyword evidence="6" id="KW-1185">Reference proteome</keyword>
<comment type="caution">
    <text evidence="5">The sequence shown here is derived from an EMBL/GenBank/DDBJ whole genome shotgun (WGS) entry which is preliminary data.</text>
</comment>
<proteinExistence type="predicted"/>
<reference evidence="5 6" key="1">
    <citation type="submission" date="2018-05" db="EMBL/GenBank/DDBJ databases">
        <title>Zavarzinia sp. HR-AS.</title>
        <authorList>
            <person name="Lee Y."/>
            <person name="Jeon C.O."/>
        </authorList>
    </citation>
    <scope>NUCLEOTIDE SEQUENCE [LARGE SCALE GENOMIC DNA]</scope>
    <source>
        <strain evidence="5 6">HR-AS</strain>
    </source>
</reference>
<dbReference type="Gene3D" id="2.160.20.10">
    <property type="entry name" value="Single-stranded right-handed beta-helix, Pectin lyase-like"/>
    <property type="match status" value="1"/>
</dbReference>
<dbReference type="Pfam" id="PF18657">
    <property type="entry name" value="YDG"/>
    <property type="match status" value="2"/>
</dbReference>
<evidence type="ECO:0000259" key="4">
    <source>
        <dbReference type="SMART" id="SM00912"/>
    </source>
</evidence>
<dbReference type="EMBL" id="QGLE01000019">
    <property type="protein sequence ID" value="PWR17904.1"/>
    <property type="molecule type" value="Genomic_DNA"/>
</dbReference>
<sequence length="3189" mass="310329">MPTGGTVVGGAATIANPAAGRVVVDQSSNRAVIDWRGFDVGSEATVRFNQPDAGAITVNRVTEGGASLIDGKVSANGKVVILNPNGVLIAPNGRIDAAGVVASTARIDAGKFMAGDANLTFTPGGNAGAEVANEGTITVEGAGIAALVGPRVLNTGTIKAVAGKVNLAAGETFTLDLAGDGLVELAATGAGRKLEQAGVVEGSTVVISADAAADVVSSVINVGGVTRATSISRDGGEIVLDGGRGGVAVTGTVDASSPTGAGGTVIVTGHAVTVAAGAQVKADGGTTGGTVLIGGDRRGGAVAAEKLVPKPVPTANRTEVAAGATVSATGGSGRGGAIVVWGDARASVSGLLTAGGAGGGFIETSGLDVLLDGAAIDAGADGHWLLDPTDYTLNGAAATTIQTSLNAGTNVLIETAASGGGAGDITVSAPVTWTTGATLELAAHRNITVNAALTASGGGDLTLRADKTGAGTGTVTVGVTPTLSAGSLYNIYYNPADTDSNGKRYDNPLTFSASGGALTAWMLVNTLTDLQAMGDNLAGSYALSRDIDASATRTWNAGAGFAPVGGYTNRFTGTLDGQGHVVDGLFINRAVTYTGMISVSNGTIRDLGLTHANITGGSSTGALVGMSEGTVTGVFATGSVTVASGDYVGGLVGTSSVSLTDSWASVTVSAGNSSTVGGLVGRNAGLIARAHAGGAVTGRYAVGGLVGDIFKGSIDDSYATGAVTAALGTAGGLAGQTINNFTLSITNSYATGAVTGPNRVGGLVGAITRGTGINPTIFLTDTYWDATTTGVAVAYGELTSAATIDATNIAAMSYAAASYAGFDFTNTWYIAEGSTRPILRSEYSTTIRNAHQLQLTALNLGAAYRLANDIDLGAALSRAAEVWNTATGFSPVGSVATPFTGRLDGGGHTIAGLYINRPSADNVGLFGVAQGGSFSNLSLTGIRVTGKDYVGGLVGQLPTAVTTATFDTLTVQGVVSGANRVGGLFGGSNNVNVGILDSTLDLTVSATGDFAGGAFGDFTRITSALMTIDNLAVKAAVTGVNSAGGIGGRVNGTSVTPAVVNDVVVTADVTISNGGAGGLFGTANSASISNARVDARVSGNSFVGGVIGQADTVSLAGIDAAAVLTGTVGNVGGLVGRYSMSAGTATIDDVAVSGTIAGAGSLVGGLLGYAGASSAGTSLTITRAYAGVEVANATMSAWGGLIGYVDTLATVGIRDSYSTGSLTVSTAMNSGGTRPLGSLIGNNVGSLSLERVYASGAIRATGTALATGGLIGVSSGTLSVTNGYWDAGTTGQATSAGNLGAGFATADAFKAATYSGFDFTNTWYFAEGDTRPILRSEYSTTIQSAHQVQLMALDLTASYTLTRDIDLGATRANASDVWNIATGFKPVGTGATPFFGDLDGAGHAIDGLYIKRGSLDNVGLFGQVGSFATDSGTIANLALTNFDVTGNQNVGGLAGRVSGNSTSTHGFTGIALSGKVSAAGGGAGGLIGIVSGGNLSITGVTADVTVTANNAAGGIVGYFVAPNQQVNISDIDLTGTISVTTSAAGGLVGTADTGTFASLSISDSALDVVVSGASESGGIAGVLQFATVDDLRVVARVVGGATSSGLGGLVGRASGSFSRISAIVDVTGGHSLGGAFGWNTSGPVALSDSSLTGSVTAMAAQLESIAGGVIGSAGTGGLTVTRVYSGVDISATGGTVGGIAGAAQLLTVIDSYATGSISAGGYAVGGLVGYGSLLSLTNVYASGAVRSTQPGGMIGGLVGLTDVAPTVTNAYWDIGTTGQTAGIGGGTGFATANAFTAATYGGFDFANTWFIAEGSTRPILRSEHSTTIQNAHQLQLMATNLTANYTLANDIDLATVLADPGDIWNTAAGFSPIGSLASRFTGTFDGQGHVIDGLFIDRPSAIGVGLFGSVGGAGSRIANLVLLDVDVTGADSTGGLIGQMNAGLVSDILVTGKARGGDFTGLVLGDGIGGTLQRVSAEGAVTGTSSATGGVIGGTSTITVSDIYAGVDVTGILETGGLIGRMDGASVTRAYATGAVTGHTSTGGLIGNAVSGSLAQTYASGRVTGTASGVGGLVGANGAVTAASSYWDVTTTGQAASPLGTAIATEAAAFTANTYAGFDLGAGWYMDPDAAGSAVGRLRPILRSEFSTSIRTAHQLQLMAMDLDADYSLRQDLDLGAALANASDVWRADSGFMPVKSGINAFSGSFDGAGHTIDGLAINGGSANNIGLFGQISGATIRDLTLGNVAISGAGFFYGALAGGTGVTGSTISGVSVSGSVSAGNYAGGIGGSLSGVFSGLSSSATVAVTGEAAGGLLGEMTNAGSLSRSYATGNITAGGNLAGGLVGVQQGQAAISQSYFTGTVRAANYAGGLAGIVNLGATITDSYALGAVAVGSNYAGGLAGRLNGGQINTSYAANYIIGSFSGGLVGLASSGTVNNLYWVSSVAGTPGSAGSGTLNGSTVRTVSQLQAGLPAGFSTEVWGTIAGTAYPFLNWRFPTGPSVFSGTSAFAGSGVSFTVGGRIVGQAIAGSQGNFYAAIDPLAAGGMAIAAWDGRLFDASGLTSSVARSTGIVDFAAVAGSTAGHGLSFLLSSNTLTVRTALSNLSSVIAGIDAAAGSGPTGNYLFSTAGGDLAGLPYTFVSLAATSSAFTLDRSVYSAGNGTISLGLLSGGGTLTINNGATLGAATTSGTAVVLMVPKLINNAGTGAVSLTGAARYLIYADDWETSSLGGLGGADRNIYNATTSTLAPGMVSGAASKIIWKRAATLTVAIADGSRTYGAAFSGGSAATISGLVNGDSAAAYSGSIHVTDTTAIAANAGVYSDVLAGSGLLSSAGYTIVYQAGDLTIDKAVLTAGLTGTVGKTYDGTTVATLTAANYTLSAPLFSDVVTLQPALTGSYDSVNVGTGRTVTVSGLALAGAAAGNYRLSATTLQAPIGTITAKALSAALTGTASKVYDGTTSLALTAANYQLGGIVSGDAVAVVPDLSGELTTAGVGTGKTVNVSGLSLSGASAANYTIAPTLSGSIGTVTARPITVTADAKSRTYGDANPALTYAVTAGSLVNGDALSGALSTSATGASSAGAYAISQGTLAASGNYALTYVGADLTVIKRALTVTAADATKTYDGVAFAGGAGVTYAGFVAGEDAGDLGGTLSYGGAAQGAVNAGSYTITAGGLSSGNYAISYVAGSLTVNK</sequence>
<dbReference type="InterPro" id="IPR041248">
    <property type="entry name" value="YDG"/>
</dbReference>
<accession>A0A317DU47</accession>
<evidence type="ECO:0000256" key="1">
    <source>
        <dbReference type="ARBA" id="ARBA00004613"/>
    </source>
</evidence>
<evidence type="ECO:0000256" key="2">
    <source>
        <dbReference type="ARBA" id="ARBA00022525"/>
    </source>
</evidence>
<dbReference type="PANTHER" id="PTHR12338:SF8">
    <property type="entry name" value="HEME_HEMOPEXIN-BINDING PROTEIN"/>
    <property type="match status" value="1"/>
</dbReference>
<dbReference type="InterPro" id="IPR041286">
    <property type="entry name" value="MBG_2"/>
</dbReference>
<dbReference type="NCBIfam" id="TIGR01901">
    <property type="entry name" value="adhes_NPXG"/>
    <property type="match status" value="1"/>
</dbReference>
<feature type="non-terminal residue" evidence="5">
    <location>
        <position position="3189"/>
    </location>
</feature>
<evidence type="ECO:0000256" key="3">
    <source>
        <dbReference type="ARBA" id="ARBA00022729"/>
    </source>
</evidence>
<dbReference type="Pfam" id="PF18676">
    <property type="entry name" value="MBG_2"/>
    <property type="match status" value="3"/>
</dbReference>
<keyword evidence="3" id="KW-0732">Signal</keyword>
<dbReference type="InterPro" id="IPR050909">
    <property type="entry name" value="Bact_Autotransporter_VF"/>
</dbReference>
<dbReference type="GO" id="GO:0005576">
    <property type="term" value="C:extracellular region"/>
    <property type="evidence" value="ECO:0007669"/>
    <property type="project" value="UniProtKB-SubCell"/>
</dbReference>
<keyword evidence="2" id="KW-0964">Secreted</keyword>
<dbReference type="InterPro" id="IPR037160">
    <property type="entry name" value="DNA_Pol_thumb_sf"/>
</dbReference>
<gene>
    <name evidence="5" type="ORF">DKG74_20285</name>
</gene>
<dbReference type="Gene3D" id="2.160.20.110">
    <property type="match status" value="9"/>
</dbReference>
<organism evidence="5 6">
    <name type="scientific">Zavarzinia aquatilis</name>
    <dbReference type="NCBI Taxonomy" id="2211142"/>
    <lineage>
        <taxon>Bacteria</taxon>
        <taxon>Pseudomonadati</taxon>
        <taxon>Pseudomonadota</taxon>
        <taxon>Alphaproteobacteria</taxon>
        <taxon>Rhodospirillales</taxon>
        <taxon>Zavarziniaceae</taxon>
        <taxon>Zavarzinia</taxon>
    </lineage>
</organism>
<name>A0A317DU47_9PROT</name>
<evidence type="ECO:0000313" key="5">
    <source>
        <dbReference type="EMBL" id="PWR17904.1"/>
    </source>
</evidence>
<dbReference type="PANTHER" id="PTHR12338">
    <property type="entry name" value="AUTOTRANSPORTER"/>
    <property type="match status" value="1"/>
</dbReference>
<dbReference type="InterPro" id="IPR012334">
    <property type="entry name" value="Pectin_lyas_fold"/>
</dbReference>
<feature type="domain" description="Filamentous haemagglutinin FhaB/tRNA nuclease CdiA-like TPS" evidence="4">
    <location>
        <begin position="2"/>
        <end position="110"/>
    </location>
</feature>
<dbReference type="InterPro" id="IPR011050">
    <property type="entry name" value="Pectin_lyase_fold/virulence"/>
</dbReference>
<dbReference type="InterPro" id="IPR008638">
    <property type="entry name" value="FhaB/CdiA-like_TPS"/>
</dbReference>
<dbReference type="Proteomes" id="UP000245461">
    <property type="component" value="Unassembled WGS sequence"/>
</dbReference>
<dbReference type="Gene3D" id="3.30.210.10">
    <property type="entry name" value="DNA polymerase, thumb domain"/>
    <property type="match status" value="1"/>
</dbReference>
<comment type="subcellular location">
    <subcellularLocation>
        <location evidence="1">Secreted</location>
    </subcellularLocation>
</comment>